<comment type="caution">
    <text evidence="1">The sequence shown here is derived from an EMBL/GenBank/DDBJ whole genome shotgun (WGS) entry which is preliminary data.</text>
</comment>
<accession>A0A427AI52</accession>
<name>A0A427AI52_ENSVE</name>
<evidence type="ECO:0000313" key="2">
    <source>
        <dbReference type="Proteomes" id="UP000287651"/>
    </source>
</evidence>
<organism evidence="1 2">
    <name type="scientific">Ensete ventricosum</name>
    <name type="common">Abyssinian banana</name>
    <name type="synonym">Musa ensete</name>
    <dbReference type="NCBI Taxonomy" id="4639"/>
    <lineage>
        <taxon>Eukaryota</taxon>
        <taxon>Viridiplantae</taxon>
        <taxon>Streptophyta</taxon>
        <taxon>Embryophyta</taxon>
        <taxon>Tracheophyta</taxon>
        <taxon>Spermatophyta</taxon>
        <taxon>Magnoliopsida</taxon>
        <taxon>Liliopsida</taxon>
        <taxon>Zingiberales</taxon>
        <taxon>Musaceae</taxon>
        <taxon>Ensete</taxon>
    </lineage>
</organism>
<dbReference type="Proteomes" id="UP000287651">
    <property type="component" value="Unassembled WGS sequence"/>
</dbReference>
<dbReference type="EMBL" id="AMZH03002345">
    <property type="protein sequence ID" value="RRT75904.1"/>
    <property type="molecule type" value="Genomic_DNA"/>
</dbReference>
<gene>
    <name evidence="1" type="ORF">B296_00030779</name>
</gene>
<protein>
    <submittedName>
        <fullName evidence="1">Uncharacterized protein</fullName>
    </submittedName>
</protein>
<reference evidence="1 2" key="1">
    <citation type="journal article" date="2014" name="Agronomy (Basel)">
        <title>A Draft Genome Sequence for Ensete ventricosum, the Drought-Tolerant Tree Against Hunger.</title>
        <authorList>
            <person name="Harrison J."/>
            <person name="Moore K.A."/>
            <person name="Paszkiewicz K."/>
            <person name="Jones T."/>
            <person name="Grant M."/>
            <person name="Ambacheew D."/>
            <person name="Muzemil S."/>
            <person name="Studholme D.J."/>
        </authorList>
    </citation>
    <scope>NUCLEOTIDE SEQUENCE [LARGE SCALE GENOMIC DNA]</scope>
</reference>
<proteinExistence type="predicted"/>
<dbReference type="AlphaFoldDB" id="A0A427AI52"/>
<sequence>MSLTSVQGKLRTFAPCSIFYVDSLYVAWLLHQVLPKLLRSSICTELMMALMATIPRVRPLLSPISTSTLSVPSYDIVMDCSLT</sequence>
<evidence type="ECO:0000313" key="1">
    <source>
        <dbReference type="EMBL" id="RRT75904.1"/>
    </source>
</evidence>